<comment type="subcellular location">
    <subcellularLocation>
        <location evidence="1">Cell membrane</location>
        <topology evidence="1">Multi-pass membrane protein</topology>
    </subcellularLocation>
</comment>
<dbReference type="Gene3D" id="6.10.340.10">
    <property type="match status" value="1"/>
</dbReference>
<evidence type="ECO:0000256" key="11">
    <source>
        <dbReference type="ARBA" id="ARBA00023136"/>
    </source>
</evidence>
<keyword evidence="6" id="KW-0547">Nucleotide-binding</keyword>
<dbReference type="InterPro" id="IPR003660">
    <property type="entry name" value="HAMP_dom"/>
</dbReference>
<evidence type="ECO:0000256" key="1">
    <source>
        <dbReference type="ARBA" id="ARBA00004651"/>
    </source>
</evidence>
<dbReference type="CDD" id="cd06225">
    <property type="entry name" value="HAMP"/>
    <property type="match status" value="1"/>
</dbReference>
<keyword evidence="3" id="KW-0597">Phosphoprotein</keyword>
<evidence type="ECO:0000256" key="12">
    <source>
        <dbReference type="SAM" id="Phobius"/>
    </source>
</evidence>
<evidence type="ECO:0000256" key="9">
    <source>
        <dbReference type="ARBA" id="ARBA00022989"/>
    </source>
</evidence>
<dbReference type="Pfam" id="PF02518">
    <property type="entry name" value="HATPase_c"/>
    <property type="match status" value="1"/>
</dbReference>
<evidence type="ECO:0000256" key="6">
    <source>
        <dbReference type="ARBA" id="ARBA00022741"/>
    </source>
</evidence>
<keyword evidence="10" id="KW-0902">Two-component regulatory system</keyword>
<keyword evidence="9 12" id="KW-1133">Transmembrane helix</keyword>
<protein>
    <submittedName>
        <fullName evidence="14">Two-component sensor histidine kinase</fullName>
    </submittedName>
</protein>
<dbReference type="PANTHER" id="PTHR34220:SF11">
    <property type="entry name" value="SENSOR PROTEIN KINASE HPTS"/>
    <property type="match status" value="1"/>
</dbReference>
<sequence>MLEFYRRMFKNNLFTKTILLFSFITIVTIIAFSYFMFVSMSQSAVRRELDNQKAAMSAIDRYIGLRLENADSIMPDIYRNDALSLDLSHFLLYPYPDYVRYRLDLYTQTGIDSANAKTHMENVLETQPDIRMLVLYSSEQQMLYAYGRNAEFKAVPVNASQSYVPDAMALESANVSKPNAWVSRALGSSGETMYSVTRPINDKQSFKNLGQLTVWFDSTGLWNALTAYEQEFKGDIFVLDANGQVLFDTSDQYYGGKFPYAERLKSVYDVSSSGPSPEGGLYLNKLASTSGGYTVAGILSPAEAAESYEHLRNTIVTIGAVCILFAILVPSLFIFSFAKRTNRIIRLTQRVKHGDLQTRIHDRKEDELGQIAGSFDDMLDELNLYIDRVYKADIKQKHTELAALQARVNPHFLYNTLEVIRMRAVSQGARDVGEMIYSLSMLFKSFVQQKERHTMKDELEACRLYLELFRIRYKDRLAYDIQVDPELLNAEVPRLCVQPIVENYIVHGIRSRDEDNRIVIFVDLEQGDIAVRVRDNGRGIPSEKLCDLRNMLYRTDGEAAAEGGFGLRSIHERLRLLYGPEYGIEVHSGGAGQGTLVEMRCPNSGEEERHVQSVSGG</sequence>
<name>A0ABQ2L949_9BACL</name>
<accession>A0ABQ2L949</accession>
<evidence type="ECO:0000313" key="15">
    <source>
        <dbReference type="Proteomes" id="UP000606653"/>
    </source>
</evidence>
<evidence type="ECO:0000256" key="3">
    <source>
        <dbReference type="ARBA" id="ARBA00022553"/>
    </source>
</evidence>
<dbReference type="PROSITE" id="PS50885">
    <property type="entry name" value="HAMP"/>
    <property type="match status" value="1"/>
</dbReference>
<dbReference type="SMART" id="SM00387">
    <property type="entry name" value="HATPase_c"/>
    <property type="match status" value="1"/>
</dbReference>
<keyword evidence="8" id="KW-0067">ATP-binding</keyword>
<evidence type="ECO:0000256" key="2">
    <source>
        <dbReference type="ARBA" id="ARBA00022475"/>
    </source>
</evidence>
<dbReference type="Gene3D" id="3.30.565.10">
    <property type="entry name" value="Histidine kinase-like ATPase, C-terminal domain"/>
    <property type="match status" value="1"/>
</dbReference>
<evidence type="ECO:0000256" key="10">
    <source>
        <dbReference type="ARBA" id="ARBA00023012"/>
    </source>
</evidence>
<evidence type="ECO:0000256" key="7">
    <source>
        <dbReference type="ARBA" id="ARBA00022777"/>
    </source>
</evidence>
<dbReference type="InterPro" id="IPR003594">
    <property type="entry name" value="HATPase_dom"/>
</dbReference>
<keyword evidence="5 12" id="KW-0812">Transmembrane</keyword>
<dbReference type="PANTHER" id="PTHR34220">
    <property type="entry name" value="SENSOR HISTIDINE KINASE YPDA"/>
    <property type="match status" value="1"/>
</dbReference>
<dbReference type="GO" id="GO:0016301">
    <property type="term" value="F:kinase activity"/>
    <property type="evidence" value="ECO:0007669"/>
    <property type="project" value="UniProtKB-KW"/>
</dbReference>
<evidence type="ECO:0000313" key="14">
    <source>
        <dbReference type="EMBL" id="GGO05274.1"/>
    </source>
</evidence>
<evidence type="ECO:0000256" key="5">
    <source>
        <dbReference type="ARBA" id="ARBA00022692"/>
    </source>
</evidence>
<reference evidence="15" key="1">
    <citation type="journal article" date="2019" name="Int. J. Syst. Evol. Microbiol.">
        <title>The Global Catalogue of Microorganisms (GCM) 10K type strain sequencing project: providing services to taxonomists for standard genome sequencing and annotation.</title>
        <authorList>
            <consortium name="The Broad Institute Genomics Platform"/>
            <consortium name="The Broad Institute Genome Sequencing Center for Infectious Disease"/>
            <person name="Wu L."/>
            <person name="Ma J."/>
        </authorList>
    </citation>
    <scope>NUCLEOTIDE SEQUENCE [LARGE SCALE GENOMIC DNA]</scope>
    <source>
        <strain evidence="15">CGMCC 1.6964</strain>
    </source>
</reference>
<gene>
    <name evidence="14" type="ORF">GCM10010969_31490</name>
</gene>
<keyword evidence="2" id="KW-1003">Cell membrane</keyword>
<keyword evidence="4" id="KW-0808">Transferase</keyword>
<dbReference type="InterPro" id="IPR010559">
    <property type="entry name" value="Sig_transdc_His_kin_internal"/>
</dbReference>
<comment type="caution">
    <text evidence="14">The sequence shown here is derived from an EMBL/GenBank/DDBJ whole genome shotgun (WGS) entry which is preliminary data.</text>
</comment>
<dbReference type="Proteomes" id="UP000606653">
    <property type="component" value="Unassembled WGS sequence"/>
</dbReference>
<dbReference type="Pfam" id="PF06580">
    <property type="entry name" value="His_kinase"/>
    <property type="match status" value="1"/>
</dbReference>
<dbReference type="SUPFAM" id="SSF55874">
    <property type="entry name" value="ATPase domain of HSP90 chaperone/DNA topoisomerase II/histidine kinase"/>
    <property type="match status" value="1"/>
</dbReference>
<dbReference type="InterPro" id="IPR050640">
    <property type="entry name" value="Bact_2-comp_sensor_kinase"/>
</dbReference>
<feature type="domain" description="HAMP" evidence="13">
    <location>
        <begin position="335"/>
        <end position="387"/>
    </location>
</feature>
<organism evidence="14 15">
    <name type="scientific">Saccharibacillus kuerlensis</name>
    <dbReference type="NCBI Taxonomy" id="459527"/>
    <lineage>
        <taxon>Bacteria</taxon>
        <taxon>Bacillati</taxon>
        <taxon>Bacillota</taxon>
        <taxon>Bacilli</taxon>
        <taxon>Bacillales</taxon>
        <taxon>Paenibacillaceae</taxon>
        <taxon>Saccharibacillus</taxon>
    </lineage>
</organism>
<dbReference type="Pfam" id="PF00672">
    <property type="entry name" value="HAMP"/>
    <property type="match status" value="1"/>
</dbReference>
<keyword evidence="7 14" id="KW-0418">Kinase</keyword>
<feature type="transmembrane region" description="Helical" evidence="12">
    <location>
        <begin position="12"/>
        <end position="37"/>
    </location>
</feature>
<dbReference type="SUPFAM" id="SSF158472">
    <property type="entry name" value="HAMP domain-like"/>
    <property type="match status" value="1"/>
</dbReference>
<evidence type="ECO:0000259" key="13">
    <source>
        <dbReference type="PROSITE" id="PS50885"/>
    </source>
</evidence>
<keyword evidence="15" id="KW-1185">Reference proteome</keyword>
<dbReference type="SMART" id="SM00304">
    <property type="entry name" value="HAMP"/>
    <property type="match status" value="1"/>
</dbReference>
<keyword evidence="11 12" id="KW-0472">Membrane</keyword>
<feature type="transmembrane region" description="Helical" evidence="12">
    <location>
        <begin position="315"/>
        <end position="338"/>
    </location>
</feature>
<evidence type="ECO:0000256" key="8">
    <source>
        <dbReference type="ARBA" id="ARBA00022840"/>
    </source>
</evidence>
<dbReference type="InterPro" id="IPR036890">
    <property type="entry name" value="HATPase_C_sf"/>
</dbReference>
<evidence type="ECO:0000256" key="4">
    <source>
        <dbReference type="ARBA" id="ARBA00022679"/>
    </source>
</evidence>
<dbReference type="EMBL" id="BMLN01000010">
    <property type="protein sequence ID" value="GGO05274.1"/>
    <property type="molecule type" value="Genomic_DNA"/>
</dbReference>
<proteinExistence type="predicted"/>